<keyword evidence="3" id="KW-0813">Transport</keyword>
<dbReference type="GO" id="GO:0016020">
    <property type="term" value="C:membrane"/>
    <property type="evidence" value="ECO:0007669"/>
    <property type="project" value="UniProtKB-SubCell"/>
</dbReference>
<feature type="transmembrane region" description="Helical" evidence="7">
    <location>
        <begin position="183"/>
        <end position="203"/>
    </location>
</feature>
<accession>A0A0G1JD87</accession>
<name>A0A0G1JD87_9BACT</name>
<protein>
    <submittedName>
        <fullName evidence="9">Sodium/hydrogen exchanger</fullName>
    </submittedName>
</protein>
<dbReference type="PANTHER" id="PTHR42751">
    <property type="entry name" value="SODIUM/HYDROGEN EXCHANGER FAMILY/TRKA DOMAIN PROTEIN"/>
    <property type="match status" value="1"/>
</dbReference>
<dbReference type="Pfam" id="PF00999">
    <property type="entry name" value="Na_H_Exchanger"/>
    <property type="match status" value="1"/>
</dbReference>
<evidence type="ECO:0000256" key="3">
    <source>
        <dbReference type="ARBA" id="ARBA00022448"/>
    </source>
</evidence>
<feature type="transmembrane region" description="Helical" evidence="7">
    <location>
        <begin position="55"/>
        <end position="73"/>
    </location>
</feature>
<feature type="transmembrane region" description="Helical" evidence="7">
    <location>
        <begin position="323"/>
        <end position="341"/>
    </location>
</feature>
<dbReference type="Proteomes" id="UP000034192">
    <property type="component" value="Unassembled WGS sequence"/>
</dbReference>
<dbReference type="InterPro" id="IPR036291">
    <property type="entry name" value="NAD(P)-bd_dom_sf"/>
</dbReference>
<feature type="transmembrane region" description="Helical" evidence="7">
    <location>
        <begin position="82"/>
        <end position="105"/>
    </location>
</feature>
<feature type="transmembrane region" description="Helical" evidence="7">
    <location>
        <begin position="31"/>
        <end position="49"/>
    </location>
</feature>
<evidence type="ECO:0000313" key="9">
    <source>
        <dbReference type="EMBL" id="KKT33349.1"/>
    </source>
</evidence>
<dbReference type="Gene3D" id="1.20.1530.20">
    <property type="match status" value="1"/>
</dbReference>
<sequence length="566" mass="60854">MEIEVIQSLLFVLVAALFGGLVVRALRLPPLVGYIAAGIVGGALFPGKIGKVEELAELGIILLLFSVGLEVSLSKLTRVGKVVIAGAVFQIILVMAVSFAVLRLFGFDPTAAVVLAAGFSLSSTAVVVKILSDRGETDTIHGEIMIGWLLVQDLAVIPMAVLLPSLASASGQGVALMAGRSLVSAAIVIIGIFFVGRLIAPYVIHKIAATNSRELLVLSGVSLALGVAGFVSFFGISPALGAFLAGVVTSESQENHAVFAETRPLRDLFVILFFVSLGFLVTPAVILSNFLLIIGLAALVMITKAIIIFIVLLLFGYHGKTNVATSIGLAQVGEFSFVLFLGARQLGILSQDISSIGIAVTLSTLVMTPILFKSIVPIWRRARDFSSRWPRLNKLFLGWRKSTRVGEKFENHIIICGYGRMGKWIGQALRSKKYPFVVIDYNQKVVHGLKNEGTPVVYGDPAEPQVLEQAGIRQAKAIVLALPDRITQEELISYAQTTAPNVKIIARAHLDGDWEKLSAMKVKKVVQPEFEGALIIIKDLLDSMGRSKEEISDLTKSLRRSHSLAK</sequence>
<evidence type="ECO:0000256" key="6">
    <source>
        <dbReference type="ARBA" id="ARBA00023136"/>
    </source>
</evidence>
<comment type="subcellular location">
    <subcellularLocation>
        <location evidence="1">Membrane</location>
        <topology evidence="1">Multi-pass membrane protein</topology>
    </subcellularLocation>
</comment>
<keyword evidence="6 7" id="KW-0472">Membrane</keyword>
<dbReference type="Pfam" id="PF02254">
    <property type="entry name" value="TrkA_N"/>
    <property type="match status" value="1"/>
</dbReference>
<dbReference type="Gene3D" id="3.40.50.720">
    <property type="entry name" value="NAD(P)-binding Rossmann-like Domain"/>
    <property type="match status" value="1"/>
</dbReference>
<keyword evidence="4 7" id="KW-0812">Transmembrane</keyword>
<dbReference type="AlphaFoldDB" id="A0A0G1JD87"/>
<comment type="caution">
    <text evidence="9">The sequence shown here is derived from an EMBL/GenBank/DDBJ whole genome shotgun (WGS) entry which is preliminary data.</text>
</comment>
<dbReference type="InterPro" id="IPR003148">
    <property type="entry name" value="RCK_N"/>
</dbReference>
<feature type="transmembrane region" description="Helical" evidence="7">
    <location>
        <begin position="111"/>
        <end position="132"/>
    </location>
</feature>
<feature type="transmembrane region" description="Helical" evidence="7">
    <location>
        <begin position="268"/>
        <end position="287"/>
    </location>
</feature>
<feature type="transmembrane region" description="Helical" evidence="7">
    <location>
        <begin position="294"/>
        <end position="317"/>
    </location>
</feature>
<feature type="transmembrane region" description="Helical" evidence="7">
    <location>
        <begin position="215"/>
        <end position="248"/>
    </location>
</feature>
<evidence type="ECO:0000256" key="4">
    <source>
        <dbReference type="ARBA" id="ARBA00022692"/>
    </source>
</evidence>
<comment type="similarity">
    <text evidence="2">Belongs to the monovalent cation:proton antiporter 2 (CPA2) transporter (TC 2.A.37) family.</text>
</comment>
<dbReference type="PANTHER" id="PTHR42751:SF3">
    <property type="entry name" value="SODIUM_GLUTAMATE SYMPORTER"/>
    <property type="match status" value="1"/>
</dbReference>
<keyword evidence="5 7" id="KW-1133">Transmembrane helix</keyword>
<dbReference type="EMBL" id="LCHL01000012">
    <property type="protein sequence ID" value="KKT33349.1"/>
    <property type="molecule type" value="Genomic_DNA"/>
</dbReference>
<feature type="transmembrane region" description="Helical" evidence="7">
    <location>
        <begin position="353"/>
        <end position="372"/>
    </location>
</feature>
<dbReference type="GO" id="GO:0006813">
    <property type="term" value="P:potassium ion transport"/>
    <property type="evidence" value="ECO:0007669"/>
    <property type="project" value="InterPro"/>
</dbReference>
<organism evidence="9 10">
    <name type="scientific">Candidatus Woesebacteria bacterium GW2011_GWB1_44_11b</name>
    <dbReference type="NCBI Taxonomy" id="1618580"/>
    <lineage>
        <taxon>Bacteria</taxon>
        <taxon>Candidatus Woeseibacteriota</taxon>
    </lineage>
</organism>
<feature type="transmembrane region" description="Helical" evidence="7">
    <location>
        <begin position="144"/>
        <end position="163"/>
    </location>
</feature>
<evidence type="ECO:0000256" key="5">
    <source>
        <dbReference type="ARBA" id="ARBA00022989"/>
    </source>
</evidence>
<gene>
    <name evidence="9" type="ORF">UW21_C0012G0009</name>
</gene>
<dbReference type="InterPro" id="IPR006153">
    <property type="entry name" value="Cation/H_exchanger_TM"/>
</dbReference>
<evidence type="ECO:0000256" key="1">
    <source>
        <dbReference type="ARBA" id="ARBA00004141"/>
    </source>
</evidence>
<dbReference type="GO" id="GO:0015297">
    <property type="term" value="F:antiporter activity"/>
    <property type="evidence" value="ECO:0007669"/>
    <property type="project" value="InterPro"/>
</dbReference>
<evidence type="ECO:0000259" key="8">
    <source>
        <dbReference type="PROSITE" id="PS51201"/>
    </source>
</evidence>
<dbReference type="SUPFAM" id="SSF51735">
    <property type="entry name" value="NAD(P)-binding Rossmann-fold domains"/>
    <property type="match status" value="1"/>
</dbReference>
<feature type="transmembrane region" description="Helical" evidence="7">
    <location>
        <begin position="6"/>
        <end position="26"/>
    </location>
</feature>
<proteinExistence type="inferred from homology"/>
<evidence type="ECO:0000256" key="7">
    <source>
        <dbReference type="SAM" id="Phobius"/>
    </source>
</evidence>
<dbReference type="PROSITE" id="PS51201">
    <property type="entry name" value="RCK_N"/>
    <property type="match status" value="1"/>
</dbReference>
<feature type="domain" description="RCK N-terminal" evidence="8">
    <location>
        <begin position="410"/>
        <end position="532"/>
    </location>
</feature>
<evidence type="ECO:0000313" key="10">
    <source>
        <dbReference type="Proteomes" id="UP000034192"/>
    </source>
</evidence>
<reference evidence="9 10" key="1">
    <citation type="journal article" date="2015" name="Nature">
        <title>rRNA introns, odd ribosomes, and small enigmatic genomes across a large radiation of phyla.</title>
        <authorList>
            <person name="Brown C.T."/>
            <person name="Hug L.A."/>
            <person name="Thomas B.C."/>
            <person name="Sharon I."/>
            <person name="Castelle C.J."/>
            <person name="Singh A."/>
            <person name="Wilkins M.J."/>
            <person name="Williams K.H."/>
            <person name="Banfield J.F."/>
        </authorList>
    </citation>
    <scope>NUCLEOTIDE SEQUENCE [LARGE SCALE GENOMIC DNA]</scope>
</reference>
<evidence type="ECO:0000256" key="2">
    <source>
        <dbReference type="ARBA" id="ARBA00005551"/>
    </source>
</evidence>
<dbReference type="GO" id="GO:1902600">
    <property type="term" value="P:proton transmembrane transport"/>
    <property type="evidence" value="ECO:0007669"/>
    <property type="project" value="InterPro"/>
</dbReference>
<dbReference type="InterPro" id="IPR038770">
    <property type="entry name" value="Na+/solute_symporter_sf"/>
</dbReference>